<evidence type="ECO:0000313" key="3">
    <source>
        <dbReference type="Proteomes" id="UP000263185"/>
    </source>
</evidence>
<dbReference type="GeneID" id="64763991"/>
<name>A0A346N8K2_9CAUD</name>
<reference evidence="2 3" key="1">
    <citation type="submission" date="2018-07" db="EMBL/GenBank/DDBJ databases">
        <authorList>
            <person name="Fast K.M."/>
            <person name="Castleberry S."/>
            <person name="Jones I.K."/>
            <person name="Larrimore J.D."/>
            <person name="Long C.A."/>
            <person name="Pritchett N.C."/>
            <person name="Keener T."/>
            <person name="Sandel M.W."/>
            <person name="Bollivar D.W."/>
            <person name="Garlena R.A."/>
            <person name="Russell D.A."/>
            <person name="Pope W.H."/>
            <person name="Jacobs-Sera D."/>
            <person name="Hatfull G.F."/>
        </authorList>
    </citation>
    <scope>NUCLEOTIDE SEQUENCE [LARGE SCALE GENOMIC DNA]</scope>
</reference>
<protein>
    <submittedName>
        <fullName evidence="2">Uncharacterized protein</fullName>
    </submittedName>
</protein>
<gene>
    <name evidence="2" type="primary">23</name>
    <name evidence="2" type="ORF">SEA_CANE17_23</name>
</gene>
<dbReference type="KEGG" id="vg:64763991"/>
<keyword evidence="3" id="KW-1185">Reference proteome</keyword>
<organism evidence="2 3">
    <name type="scientific">Mycobacterium phage Cane17</name>
    <dbReference type="NCBI Taxonomy" id="2301548"/>
    <lineage>
        <taxon>Viruses</taxon>
        <taxon>Duplodnaviria</taxon>
        <taxon>Heunggongvirae</taxon>
        <taxon>Uroviricota</taxon>
        <taxon>Caudoviricetes</taxon>
        <taxon>Ceeclamvirinae</taxon>
        <taxon>Bixzunavirus</taxon>
        <taxon>Bixzunavirus cane17</taxon>
    </lineage>
</organism>
<dbReference type="Proteomes" id="UP000263185">
    <property type="component" value="Segment"/>
</dbReference>
<accession>A0A346N8K2</accession>
<evidence type="ECO:0000256" key="1">
    <source>
        <dbReference type="SAM" id="MobiDB-lite"/>
    </source>
</evidence>
<feature type="region of interest" description="Disordered" evidence="1">
    <location>
        <begin position="82"/>
        <end position="101"/>
    </location>
</feature>
<dbReference type="RefSeq" id="YP_010057208.1">
    <property type="nucleotide sequence ID" value="NC_054716.1"/>
</dbReference>
<proteinExistence type="predicted"/>
<evidence type="ECO:0000313" key="2">
    <source>
        <dbReference type="EMBL" id="AXQ51637.1"/>
    </source>
</evidence>
<dbReference type="EMBL" id="MH697579">
    <property type="protein sequence ID" value="AXQ51637.1"/>
    <property type="molecule type" value="Genomic_DNA"/>
</dbReference>
<sequence>MIMGISRGAVVQIDGAFSIDHLSALVDRMKMSGVGTTTPIELWGQGDQLVLVPAFVEMHLREQGWTLLVGVHGPVGVRAADQAKARAQDSKKTTTTRRGPIGWFQRHWSGEAFKEKESS</sequence>
<feature type="compositionally biased region" description="Basic and acidic residues" evidence="1">
    <location>
        <begin position="82"/>
        <end position="92"/>
    </location>
</feature>